<accession>A0A8H4RFM2</accession>
<dbReference type="OrthoDB" id="5388491at2759"/>
<protein>
    <submittedName>
        <fullName evidence="2">Uncharacterized protein</fullName>
    </submittedName>
</protein>
<keyword evidence="3" id="KW-1185">Reference proteome</keyword>
<dbReference type="EMBL" id="JAAMPI010000816">
    <property type="protein sequence ID" value="KAF4628411.1"/>
    <property type="molecule type" value="Genomic_DNA"/>
</dbReference>
<proteinExistence type="predicted"/>
<feature type="chain" id="PRO_5034197125" evidence="1">
    <location>
        <begin position="19"/>
        <end position="96"/>
    </location>
</feature>
<comment type="caution">
    <text evidence="2">The sequence shown here is derived from an EMBL/GenBank/DDBJ whole genome shotgun (WGS) entry which is preliminary data.</text>
</comment>
<reference evidence="2 3" key="1">
    <citation type="submission" date="2020-03" db="EMBL/GenBank/DDBJ databases">
        <title>Draft Genome Sequence of Cudoniella acicularis.</title>
        <authorList>
            <person name="Buettner E."/>
            <person name="Kellner H."/>
        </authorList>
    </citation>
    <scope>NUCLEOTIDE SEQUENCE [LARGE SCALE GENOMIC DNA]</scope>
    <source>
        <strain evidence="2 3">DSM 108380</strain>
    </source>
</reference>
<evidence type="ECO:0000313" key="2">
    <source>
        <dbReference type="EMBL" id="KAF4628411.1"/>
    </source>
</evidence>
<gene>
    <name evidence="2" type="ORF">G7Y89_g9741</name>
</gene>
<keyword evidence="1" id="KW-0732">Signal</keyword>
<evidence type="ECO:0000313" key="3">
    <source>
        <dbReference type="Proteomes" id="UP000566819"/>
    </source>
</evidence>
<sequence length="96" mass="10798">MLFQQYLLAVLTFGYVSSALPTTSDQNLKRSEVADGDDKVVYTWSLPEGKTKRSETSDGDDKVAYTWSLPEQKGRRAETADGDDKVVYTWSLPEDK</sequence>
<name>A0A8H4RFM2_9HELO</name>
<organism evidence="2 3">
    <name type="scientific">Cudoniella acicularis</name>
    <dbReference type="NCBI Taxonomy" id="354080"/>
    <lineage>
        <taxon>Eukaryota</taxon>
        <taxon>Fungi</taxon>
        <taxon>Dikarya</taxon>
        <taxon>Ascomycota</taxon>
        <taxon>Pezizomycotina</taxon>
        <taxon>Leotiomycetes</taxon>
        <taxon>Helotiales</taxon>
        <taxon>Tricladiaceae</taxon>
        <taxon>Cudoniella</taxon>
    </lineage>
</organism>
<feature type="signal peptide" evidence="1">
    <location>
        <begin position="1"/>
        <end position="18"/>
    </location>
</feature>
<dbReference type="AlphaFoldDB" id="A0A8H4RFM2"/>
<evidence type="ECO:0000256" key="1">
    <source>
        <dbReference type="SAM" id="SignalP"/>
    </source>
</evidence>
<dbReference type="Proteomes" id="UP000566819">
    <property type="component" value="Unassembled WGS sequence"/>
</dbReference>